<evidence type="ECO:0000256" key="1">
    <source>
        <dbReference type="SAM" id="Phobius"/>
    </source>
</evidence>
<dbReference type="EMBL" id="CP141615">
    <property type="protein sequence ID" value="WRP17339.1"/>
    <property type="molecule type" value="Genomic_DNA"/>
</dbReference>
<dbReference type="Proteomes" id="UP001332192">
    <property type="component" value="Chromosome"/>
</dbReference>
<feature type="transmembrane region" description="Helical" evidence="1">
    <location>
        <begin position="388"/>
        <end position="406"/>
    </location>
</feature>
<keyword evidence="1" id="KW-0472">Membrane</keyword>
<dbReference type="PANTHER" id="PTHR35342">
    <property type="entry name" value="TRICARBOXYLIC TRANSPORT PROTEIN"/>
    <property type="match status" value="1"/>
</dbReference>
<accession>A0ABZ1BXC6</accession>
<gene>
    <name evidence="3" type="ORF">U7230_14860</name>
</gene>
<keyword evidence="1" id="KW-0812">Transmembrane</keyword>
<keyword evidence="1" id="KW-1133">Transmembrane helix</keyword>
<feature type="transmembrane region" description="Helical" evidence="1">
    <location>
        <begin position="20"/>
        <end position="48"/>
    </location>
</feature>
<feature type="transmembrane region" description="Helical" evidence="1">
    <location>
        <begin position="317"/>
        <end position="341"/>
    </location>
</feature>
<feature type="transmembrane region" description="Helical" evidence="1">
    <location>
        <begin position="463"/>
        <end position="485"/>
    </location>
</feature>
<feature type="transmembrane region" description="Helical" evidence="1">
    <location>
        <begin position="55"/>
        <end position="75"/>
    </location>
</feature>
<reference evidence="3 4" key="1">
    <citation type="journal article" date="2024" name="Front. Microbiol.">
        <title>Novel thermophilic genera Geochorda gen. nov. and Carboxydochorda gen. nov. from the deep terrestrial subsurface reveal the ecophysiological diversity in the class Limnochordia.</title>
        <authorList>
            <person name="Karnachuk O.V."/>
            <person name="Lukina A.P."/>
            <person name="Avakyan M.R."/>
            <person name="Kadnikov V.V."/>
            <person name="Begmatov S."/>
            <person name="Beletsky A.V."/>
            <person name="Vlasova K.G."/>
            <person name="Novikov A.A."/>
            <person name="Shcherbakova V.A."/>
            <person name="Mardanov A.V."/>
            <person name="Ravin N.V."/>
        </authorList>
    </citation>
    <scope>NUCLEOTIDE SEQUENCE [LARGE SCALE GENOMIC DNA]</scope>
    <source>
        <strain evidence="3 4">L945</strain>
    </source>
</reference>
<evidence type="ECO:0000259" key="2">
    <source>
        <dbReference type="Pfam" id="PF01970"/>
    </source>
</evidence>
<dbReference type="InterPro" id="IPR002823">
    <property type="entry name" value="DUF112_TM"/>
</dbReference>
<feature type="domain" description="DUF112" evidence="2">
    <location>
        <begin position="20"/>
        <end position="437"/>
    </location>
</feature>
<keyword evidence="4" id="KW-1185">Reference proteome</keyword>
<proteinExistence type="predicted"/>
<dbReference type="RefSeq" id="WP_324716610.1">
    <property type="nucleotide sequence ID" value="NZ_CP141615.1"/>
</dbReference>
<dbReference type="PANTHER" id="PTHR35342:SF5">
    <property type="entry name" value="TRICARBOXYLIC TRANSPORT PROTEIN"/>
    <property type="match status" value="1"/>
</dbReference>
<sequence>MDVLSMLGHGFSVALQPINLLLVSLGVIAGTVVGVLPGIGPISAVALLIPMTFKLPAVSAIIAMAGVYYGAMYGGSTTSILLKTPGEASSVVTTFDGYELARQGRAGSALGVAAIGSFIAGTLGVVLMMVGGPPLGRLALAFQPPEYFALMLLGLTATASFAEGSVAKALISMLVGLALGTIGIDLQTGTTRFTFGNPELLDGVEFLVVALGLFAIAEVLWEVVQPETLAQRIPVKTPYPTREDLRQSWRPMLRGGLIGFLLGVLPGVGASTSSFIVYSIEKQVSKHPERFGRGAIEGVAAPESANNGAASGAMVPLLTLGLPGSATTAVMLGALMIHGIQPGPLLIPQHPEIFWGLVASMYIGNVMLLILNLPLVPLFARILDIPKPLLLAAVVALSFIGVYAINNSLLDLLMLIAFGVLGFVMRVYRFPAAPMVLAIVLGPLMEQTMRQAMMMSRGNPSIFFTRPLSLVVLVLSALLLLVPMMRRRRAPASLPSGTPA</sequence>
<dbReference type="Pfam" id="PF01970">
    <property type="entry name" value="TctA"/>
    <property type="match status" value="1"/>
</dbReference>
<feature type="transmembrane region" description="Helical" evidence="1">
    <location>
        <begin position="353"/>
        <end position="376"/>
    </location>
</feature>
<feature type="transmembrane region" description="Helical" evidence="1">
    <location>
        <begin position="200"/>
        <end position="221"/>
    </location>
</feature>
<feature type="transmembrane region" description="Helical" evidence="1">
    <location>
        <begin position="257"/>
        <end position="280"/>
    </location>
</feature>
<evidence type="ECO:0000313" key="3">
    <source>
        <dbReference type="EMBL" id="WRP17339.1"/>
    </source>
</evidence>
<feature type="transmembrane region" description="Helical" evidence="1">
    <location>
        <begin position="169"/>
        <end position="188"/>
    </location>
</feature>
<feature type="transmembrane region" description="Helical" evidence="1">
    <location>
        <begin position="147"/>
        <end position="163"/>
    </location>
</feature>
<feature type="transmembrane region" description="Helical" evidence="1">
    <location>
        <begin position="412"/>
        <end position="442"/>
    </location>
</feature>
<organism evidence="3 4">
    <name type="scientific">Carboxydichorda subterranea</name>
    <dbReference type="NCBI Taxonomy" id="3109565"/>
    <lineage>
        <taxon>Bacteria</taxon>
        <taxon>Bacillati</taxon>
        <taxon>Bacillota</taxon>
        <taxon>Limnochordia</taxon>
        <taxon>Limnochordales</taxon>
        <taxon>Geochordaceae</taxon>
        <taxon>Carboxydichorda</taxon>
    </lineage>
</organism>
<protein>
    <submittedName>
        <fullName evidence="3">Tripartite tricarboxylate transporter permease</fullName>
    </submittedName>
</protein>
<name>A0ABZ1BXC6_9FIRM</name>
<evidence type="ECO:0000313" key="4">
    <source>
        <dbReference type="Proteomes" id="UP001332192"/>
    </source>
</evidence>
<feature type="transmembrane region" description="Helical" evidence="1">
    <location>
        <begin position="109"/>
        <end position="135"/>
    </location>
</feature>